<dbReference type="AlphaFoldDB" id="A0A4C2A0Y2"/>
<keyword evidence="2" id="KW-1185">Reference proteome</keyword>
<dbReference type="EMBL" id="BGZK01002283">
    <property type="protein sequence ID" value="GBP92547.1"/>
    <property type="molecule type" value="Genomic_DNA"/>
</dbReference>
<proteinExistence type="predicted"/>
<accession>A0A4C2A0Y2</accession>
<sequence>MYILKVIHPKQRCYATCACLFSWQSGHEKVFNQSFADSWTPQQMNYALKVMAKWIASSADLTIGHNRVHIKKCGIRSHTGNLISVQLRNIDFRHTFLADRPLVPDPHRALL</sequence>
<dbReference type="Proteomes" id="UP000299102">
    <property type="component" value="Unassembled WGS sequence"/>
</dbReference>
<evidence type="ECO:0000313" key="1">
    <source>
        <dbReference type="EMBL" id="GBP92547.1"/>
    </source>
</evidence>
<comment type="caution">
    <text evidence="1">The sequence shown here is derived from an EMBL/GenBank/DDBJ whole genome shotgun (WGS) entry which is preliminary data.</text>
</comment>
<evidence type="ECO:0000313" key="2">
    <source>
        <dbReference type="Proteomes" id="UP000299102"/>
    </source>
</evidence>
<name>A0A4C2A0Y2_EUMVA</name>
<reference evidence="1 2" key="1">
    <citation type="journal article" date="2019" name="Commun. Biol.">
        <title>The bagworm genome reveals a unique fibroin gene that provides high tensile strength.</title>
        <authorList>
            <person name="Kono N."/>
            <person name="Nakamura H."/>
            <person name="Ohtoshi R."/>
            <person name="Tomita M."/>
            <person name="Numata K."/>
            <person name="Arakawa K."/>
        </authorList>
    </citation>
    <scope>NUCLEOTIDE SEQUENCE [LARGE SCALE GENOMIC DNA]</scope>
</reference>
<organism evidence="1 2">
    <name type="scientific">Eumeta variegata</name>
    <name type="common">Bagworm moth</name>
    <name type="synonym">Eumeta japonica</name>
    <dbReference type="NCBI Taxonomy" id="151549"/>
    <lineage>
        <taxon>Eukaryota</taxon>
        <taxon>Metazoa</taxon>
        <taxon>Ecdysozoa</taxon>
        <taxon>Arthropoda</taxon>
        <taxon>Hexapoda</taxon>
        <taxon>Insecta</taxon>
        <taxon>Pterygota</taxon>
        <taxon>Neoptera</taxon>
        <taxon>Endopterygota</taxon>
        <taxon>Lepidoptera</taxon>
        <taxon>Glossata</taxon>
        <taxon>Ditrysia</taxon>
        <taxon>Tineoidea</taxon>
        <taxon>Psychidae</taxon>
        <taxon>Oiketicinae</taxon>
        <taxon>Eumeta</taxon>
    </lineage>
</organism>
<gene>
    <name evidence="1" type="ORF">EVAR_68001_1</name>
</gene>
<protein>
    <submittedName>
        <fullName evidence="1">Uncharacterized protein</fullName>
    </submittedName>
</protein>